<dbReference type="EMBL" id="GBRH01205185">
    <property type="protein sequence ID" value="JAD92710.1"/>
    <property type="molecule type" value="Transcribed_RNA"/>
</dbReference>
<reference evidence="1" key="2">
    <citation type="journal article" date="2015" name="Data Brief">
        <title>Shoot transcriptome of the giant reed, Arundo donax.</title>
        <authorList>
            <person name="Barrero R.A."/>
            <person name="Guerrero F.D."/>
            <person name="Moolhuijzen P."/>
            <person name="Goolsby J.A."/>
            <person name="Tidwell J."/>
            <person name="Bellgard S.E."/>
            <person name="Bellgard M.I."/>
        </authorList>
    </citation>
    <scope>NUCLEOTIDE SEQUENCE</scope>
    <source>
        <tissue evidence="1">Shoot tissue taken approximately 20 cm above the soil surface</tissue>
    </source>
</reference>
<evidence type="ECO:0000313" key="1">
    <source>
        <dbReference type="EMBL" id="JAD92710.1"/>
    </source>
</evidence>
<proteinExistence type="predicted"/>
<dbReference type="AlphaFoldDB" id="A0A0A9E4A5"/>
<organism evidence="1">
    <name type="scientific">Arundo donax</name>
    <name type="common">Giant reed</name>
    <name type="synonym">Donax arundinaceus</name>
    <dbReference type="NCBI Taxonomy" id="35708"/>
    <lineage>
        <taxon>Eukaryota</taxon>
        <taxon>Viridiplantae</taxon>
        <taxon>Streptophyta</taxon>
        <taxon>Embryophyta</taxon>
        <taxon>Tracheophyta</taxon>
        <taxon>Spermatophyta</taxon>
        <taxon>Magnoliopsida</taxon>
        <taxon>Liliopsida</taxon>
        <taxon>Poales</taxon>
        <taxon>Poaceae</taxon>
        <taxon>PACMAD clade</taxon>
        <taxon>Arundinoideae</taxon>
        <taxon>Arundineae</taxon>
        <taxon>Arundo</taxon>
    </lineage>
</organism>
<sequence>MRHAQLDLQAKAECRMSSRKILLLESRKIFFFSEESKYELFDMTFIKHNFQ</sequence>
<accession>A0A0A9E4A5</accession>
<protein>
    <submittedName>
        <fullName evidence="1">Uncharacterized protein</fullName>
    </submittedName>
</protein>
<name>A0A0A9E4A5_ARUDO</name>
<reference evidence="1" key="1">
    <citation type="submission" date="2014-09" db="EMBL/GenBank/DDBJ databases">
        <authorList>
            <person name="Magalhaes I.L.F."/>
            <person name="Oliveira U."/>
            <person name="Santos F.R."/>
            <person name="Vidigal T.H.D.A."/>
            <person name="Brescovit A.D."/>
            <person name="Santos A.J."/>
        </authorList>
    </citation>
    <scope>NUCLEOTIDE SEQUENCE</scope>
    <source>
        <tissue evidence="1">Shoot tissue taken approximately 20 cm above the soil surface</tissue>
    </source>
</reference>